<keyword evidence="1" id="KW-0472">Membrane</keyword>
<evidence type="ECO:0008006" key="4">
    <source>
        <dbReference type="Google" id="ProtNLM"/>
    </source>
</evidence>
<protein>
    <recommendedName>
        <fullName evidence="4">Integral membrane protein</fullName>
    </recommendedName>
</protein>
<sequence length="107" mass="11327">MDKVFAQVDIGQAFTPARSFPTFGDLVSVIVKNAFMFAGVITFVLLIFGGFGFIVGAGSGDTKKMEQAQKTITGAVVGLLLVVASYWIIQILEKITGVSLLTPNLGL</sequence>
<keyword evidence="1" id="KW-1133">Transmembrane helix</keyword>
<evidence type="ECO:0000313" key="3">
    <source>
        <dbReference type="Proteomes" id="UP000034739"/>
    </source>
</evidence>
<feature type="transmembrane region" description="Helical" evidence="1">
    <location>
        <begin position="71"/>
        <end position="89"/>
    </location>
</feature>
<dbReference type="AlphaFoldDB" id="A0A0G1U1T1"/>
<proteinExistence type="predicted"/>
<dbReference type="Proteomes" id="UP000034739">
    <property type="component" value="Unassembled WGS sequence"/>
</dbReference>
<organism evidence="2 3">
    <name type="scientific">Candidatus Gottesmanbacteria bacterium GW2011_GWA2_47_9</name>
    <dbReference type="NCBI Taxonomy" id="1618445"/>
    <lineage>
        <taxon>Bacteria</taxon>
        <taxon>Candidatus Gottesmaniibacteriota</taxon>
    </lineage>
</organism>
<accession>A0A0G1U1T1</accession>
<keyword evidence="1" id="KW-0812">Transmembrane</keyword>
<gene>
    <name evidence="2" type="ORF">UY16_C0014G0012</name>
</gene>
<evidence type="ECO:0000313" key="2">
    <source>
        <dbReference type="EMBL" id="KKU88052.1"/>
    </source>
</evidence>
<feature type="transmembrane region" description="Helical" evidence="1">
    <location>
        <begin position="34"/>
        <end position="59"/>
    </location>
</feature>
<comment type="caution">
    <text evidence="2">The sequence shown here is derived from an EMBL/GenBank/DDBJ whole genome shotgun (WGS) entry which is preliminary data.</text>
</comment>
<dbReference type="EMBL" id="LCOY01000014">
    <property type="protein sequence ID" value="KKU88052.1"/>
    <property type="molecule type" value="Genomic_DNA"/>
</dbReference>
<reference evidence="2 3" key="1">
    <citation type="journal article" date="2015" name="Nature">
        <title>rRNA introns, odd ribosomes, and small enigmatic genomes across a large radiation of phyla.</title>
        <authorList>
            <person name="Brown C.T."/>
            <person name="Hug L.A."/>
            <person name="Thomas B.C."/>
            <person name="Sharon I."/>
            <person name="Castelle C.J."/>
            <person name="Singh A."/>
            <person name="Wilkins M.J."/>
            <person name="Williams K.H."/>
            <person name="Banfield J.F."/>
        </authorList>
    </citation>
    <scope>NUCLEOTIDE SEQUENCE [LARGE SCALE GENOMIC DNA]</scope>
</reference>
<name>A0A0G1U1T1_9BACT</name>
<evidence type="ECO:0000256" key="1">
    <source>
        <dbReference type="SAM" id="Phobius"/>
    </source>
</evidence>